<evidence type="ECO:0000313" key="2">
    <source>
        <dbReference type="Proteomes" id="UP000692954"/>
    </source>
</evidence>
<comment type="caution">
    <text evidence="1">The sequence shown here is derived from an EMBL/GenBank/DDBJ whole genome shotgun (WGS) entry which is preliminary data.</text>
</comment>
<accession>A0A8S1RL06</accession>
<reference evidence="1" key="1">
    <citation type="submission" date="2021-01" db="EMBL/GenBank/DDBJ databases">
        <authorList>
            <consortium name="Genoscope - CEA"/>
            <person name="William W."/>
        </authorList>
    </citation>
    <scope>NUCLEOTIDE SEQUENCE</scope>
</reference>
<name>A0A8S1RL06_9CILI</name>
<sequence length="267" mass="32147">MQKRNKLRIKDILGQNEILLDEASNEQFRIQQRFLRNHQKMFEQLTSTLTTRPLTFAKFSFQKAEVEQDDQLRPIVSGIYQHQKQGSMLTSELWSKKQCRQYLKQANMQTAKGVLKRFAHWEWDQNSNKERFRNVTDKLKQPTYTNESELVTKLQLGTIEGEKRLRQKIIRDWRIQKSYDIQGELEKYKDIEILKQRGQKYHKSSQSFGQLSLRHQVKNNQLNHIITELSELQEDTKKEKKKFEQIVLKKRNVNHQYKTSFDQFLQD</sequence>
<dbReference type="Proteomes" id="UP000692954">
    <property type="component" value="Unassembled WGS sequence"/>
</dbReference>
<proteinExistence type="predicted"/>
<dbReference type="AlphaFoldDB" id="A0A8S1RL06"/>
<keyword evidence="2" id="KW-1185">Reference proteome</keyword>
<protein>
    <submittedName>
        <fullName evidence="1">Uncharacterized protein</fullName>
    </submittedName>
</protein>
<dbReference type="OrthoDB" id="296075at2759"/>
<evidence type="ECO:0000313" key="1">
    <source>
        <dbReference type="EMBL" id="CAD8127544.1"/>
    </source>
</evidence>
<dbReference type="EMBL" id="CAJJDN010000177">
    <property type="protein sequence ID" value="CAD8127544.1"/>
    <property type="molecule type" value="Genomic_DNA"/>
</dbReference>
<gene>
    <name evidence="1" type="ORF">PSON_ATCC_30995.1.T1770086</name>
</gene>
<organism evidence="1 2">
    <name type="scientific">Paramecium sonneborni</name>
    <dbReference type="NCBI Taxonomy" id="65129"/>
    <lineage>
        <taxon>Eukaryota</taxon>
        <taxon>Sar</taxon>
        <taxon>Alveolata</taxon>
        <taxon>Ciliophora</taxon>
        <taxon>Intramacronucleata</taxon>
        <taxon>Oligohymenophorea</taxon>
        <taxon>Peniculida</taxon>
        <taxon>Parameciidae</taxon>
        <taxon>Paramecium</taxon>
    </lineage>
</organism>